<dbReference type="Proteomes" id="UP000321362">
    <property type="component" value="Chromosome"/>
</dbReference>
<dbReference type="SMART" id="SM00710">
    <property type="entry name" value="PbH1"/>
    <property type="match status" value="6"/>
</dbReference>
<proteinExistence type="predicted"/>
<dbReference type="KEGG" id="mgk:FSB76_19885"/>
<dbReference type="PANTHER" id="PTHR36453:SF1">
    <property type="entry name" value="RIGHT HANDED BETA HELIX DOMAIN-CONTAINING PROTEIN"/>
    <property type="match status" value="1"/>
</dbReference>
<organism evidence="2 3">
    <name type="scientific">Mucilaginibacter ginsenosidivorax</name>
    <dbReference type="NCBI Taxonomy" id="862126"/>
    <lineage>
        <taxon>Bacteria</taxon>
        <taxon>Pseudomonadati</taxon>
        <taxon>Bacteroidota</taxon>
        <taxon>Sphingobacteriia</taxon>
        <taxon>Sphingobacteriales</taxon>
        <taxon>Sphingobacteriaceae</taxon>
        <taxon>Mucilaginibacter</taxon>
    </lineage>
</organism>
<keyword evidence="3" id="KW-1185">Reference proteome</keyword>
<feature type="signal peptide" evidence="1">
    <location>
        <begin position="1"/>
        <end position="24"/>
    </location>
</feature>
<dbReference type="AlphaFoldDB" id="A0A5B8W2L0"/>
<dbReference type="EMBL" id="CP042437">
    <property type="protein sequence ID" value="QEC78084.1"/>
    <property type="molecule type" value="Genomic_DNA"/>
</dbReference>
<dbReference type="InterPro" id="IPR011050">
    <property type="entry name" value="Pectin_lyase_fold/virulence"/>
</dbReference>
<dbReference type="RefSeq" id="WP_147056385.1">
    <property type="nucleotide sequence ID" value="NZ_CP042437.1"/>
</dbReference>
<evidence type="ECO:0000256" key="1">
    <source>
        <dbReference type="SAM" id="SignalP"/>
    </source>
</evidence>
<dbReference type="InterPro" id="IPR006626">
    <property type="entry name" value="PbH1"/>
</dbReference>
<dbReference type="InterPro" id="IPR012334">
    <property type="entry name" value="Pectin_lyas_fold"/>
</dbReference>
<dbReference type="SUPFAM" id="SSF51126">
    <property type="entry name" value="Pectin lyase-like"/>
    <property type="match status" value="1"/>
</dbReference>
<reference evidence="2 3" key="1">
    <citation type="journal article" date="2013" name="J. Microbiol.">
        <title>Mucilaginibacter ginsenosidivorax sp. nov., with ginsenoside converting activity isolated from sediment.</title>
        <authorList>
            <person name="Kim J.K."/>
            <person name="Choi T.E."/>
            <person name="Liu Q.M."/>
            <person name="Park H.Y."/>
            <person name="Yi T.H."/>
            <person name="Yoon M.H."/>
            <person name="Kim S.C."/>
            <person name="Im W.T."/>
        </authorList>
    </citation>
    <scope>NUCLEOTIDE SEQUENCE [LARGE SCALE GENOMIC DNA]</scope>
    <source>
        <strain evidence="2 3">KHI28</strain>
    </source>
</reference>
<sequence>MKLTVRFFCFLLFFFILLSGHLNAQQKIYISLTGSDNNDGSISKPFATINKAKSAVRAITQNGLNTNVQVILRGGVYEVTNTLNFGPQDGGNENYSVTYMAYPGEKVIISGGEKLTGPWKKEGANIWVYKTGAPKSDKAVPRSLYVDDTRLVRAHSPVYYTQEQLPEFRNSYKSGVFDDKSFPRLTVDSITAFSGFTYSGNDLDNMQNDIGSAEIILYESWDTSVHDIYKIDPSKKTVLLKSPAHFPVGFFSKRTRYIVENVKSFLNAPGTWCYDKQSGYLYYYGNTKDNPNNMSFYMPVLSKMMLIKGNSNNFVTNLNFVGIDFRYTNSEWGVTTLTPAKQQSNLAHYPWLDFSTGFTSPQGAFTSGQAIFTQYAKNCSFENCRFFGLDNYALRIGEYSANNTVDNCVITSCGSGGVMIGIDNNDPVGQHLNPASSPSRNVVTNTKIYNCGLLHRTADAIAVVQANHTLIAHNLIYNMPYTGIAVGWNFKSQDNFTSYNLIEYNHIHDVMQQLADGGGIYTLGKQVGCVYRCNYIYNISRSNDAVGSFNNGIFFDESSSLMKVDSNVIYNVKNATIRFNHSDVSQISIGTNYFEKVNSNKQLQNAIFQKVLK</sequence>
<evidence type="ECO:0000313" key="3">
    <source>
        <dbReference type="Proteomes" id="UP000321362"/>
    </source>
</evidence>
<gene>
    <name evidence="2" type="ORF">FSB76_19885</name>
</gene>
<accession>A0A5B8W2L0</accession>
<protein>
    <submittedName>
        <fullName evidence="2">Right-handed parallel beta-helix repeat-containing protein</fullName>
    </submittedName>
</protein>
<dbReference type="OrthoDB" id="9808066at2"/>
<keyword evidence="1" id="KW-0732">Signal</keyword>
<dbReference type="Gene3D" id="2.160.20.10">
    <property type="entry name" value="Single-stranded right-handed beta-helix, Pectin lyase-like"/>
    <property type="match status" value="2"/>
</dbReference>
<dbReference type="PANTHER" id="PTHR36453">
    <property type="entry name" value="SECRETED PROTEIN-RELATED"/>
    <property type="match status" value="1"/>
</dbReference>
<feature type="chain" id="PRO_5022744855" evidence="1">
    <location>
        <begin position="25"/>
        <end position="613"/>
    </location>
</feature>
<evidence type="ECO:0000313" key="2">
    <source>
        <dbReference type="EMBL" id="QEC78084.1"/>
    </source>
</evidence>
<name>A0A5B8W2L0_9SPHI</name>